<dbReference type="InterPro" id="IPR001466">
    <property type="entry name" value="Beta-lactam-related"/>
</dbReference>
<sequence>MTNLPPTAESWWPLFVRELDGSPAAVAATSPQLGDRYWCIGALPGQDRMTTATTAYAGSVTKQVIAALTARAVLAQELDPEASIRHLLPGLPAWTSPIRLQHLVHHTAALPQPPALAAALGLPTGLAGESRLDNAAVLAALSQVEPHGSPGQAFSYDNTAYVLLAEVLHAVYGVDVADTARTEVFERLGLSGSWLGGSAPAVLPGLDPPPRTVGDGGLWTCAADLLRWLAAMNRGMLGADLTALVQTPGRLDDGTSLDYAWGIAHRPGPAGMTYLHGGSWAGWRAMTVRGPSTGTAVAILAATDNTPAVSAAEINLHRSLAAKP</sequence>
<dbReference type="Gene3D" id="3.40.710.10">
    <property type="entry name" value="DD-peptidase/beta-lactamase superfamily"/>
    <property type="match status" value="1"/>
</dbReference>
<protein>
    <recommendedName>
        <fullName evidence="1">Beta-lactamase-related domain-containing protein</fullName>
    </recommendedName>
</protein>
<evidence type="ECO:0000313" key="2">
    <source>
        <dbReference type="EMBL" id="CAA9374802.1"/>
    </source>
</evidence>
<dbReference type="InterPro" id="IPR050491">
    <property type="entry name" value="AmpC-like"/>
</dbReference>
<dbReference type="PANTHER" id="PTHR46825:SF9">
    <property type="entry name" value="BETA-LACTAMASE-RELATED DOMAIN-CONTAINING PROTEIN"/>
    <property type="match status" value="1"/>
</dbReference>
<dbReference type="PANTHER" id="PTHR46825">
    <property type="entry name" value="D-ALANYL-D-ALANINE-CARBOXYPEPTIDASE/ENDOPEPTIDASE AMPH"/>
    <property type="match status" value="1"/>
</dbReference>
<accession>A0A6J4N1A5</accession>
<proteinExistence type="predicted"/>
<dbReference type="EMBL" id="CADCUO010000030">
    <property type="protein sequence ID" value="CAA9374802.1"/>
    <property type="molecule type" value="Genomic_DNA"/>
</dbReference>
<name>A0A6J4N1A5_9ACTN</name>
<organism evidence="2">
    <name type="scientific">uncultured Propionibacteriaceae bacterium</name>
    <dbReference type="NCBI Taxonomy" id="257457"/>
    <lineage>
        <taxon>Bacteria</taxon>
        <taxon>Bacillati</taxon>
        <taxon>Actinomycetota</taxon>
        <taxon>Actinomycetes</taxon>
        <taxon>Propionibacteriales</taxon>
        <taxon>Propionibacteriaceae</taxon>
        <taxon>environmental samples</taxon>
    </lineage>
</organism>
<dbReference type="Pfam" id="PF00144">
    <property type="entry name" value="Beta-lactamase"/>
    <property type="match status" value="1"/>
</dbReference>
<dbReference type="SUPFAM" id="SSF56601">
    <property type="entry name" value="beta-lactamase/transpeptidase-like"/>
    <property type="match status" value="1"/>
</dbReference>
<feature type="domain" description="Beta-lactamase-related" evidence="1">
    <location>
        <begin position="33"/>
        <end position="311"/>
    </location>
</feature>
<evidence type="ECO:0000259" key="1">
    <source>
        <dbReference type="Pfam" id="PF00144"/>
    </source>
</evidence>
<dbReference type="AlphaFoldDB" id="A0A6J4N1A5"/>
<dbReference type="InterPro" id="IPR012338">
    <property type="entry name" value="Beta-lactam/transpept-like"/>
</dbReference>
<reference evidence="2" key="1">
    <citation type="submission" date="2020-02" db="EMBL/GenBank/DDBJ databases">
        <authorList>
            <person name="Meier V. D."/>
        </authorList>
    </citation>
    <scope>NUCLEOTIDE SEQUENCE</scope>
    <source>
        <strain evidence="2">AVDCRST_MAG75</strain>
    </source>
</reference>
<gene>
    <name evidence="2" type="ORF">AVDCRST_MAG75-423</name>
</gene>